<name>A0A8S3YIS5_9EUPU</name>
<keyword evidence="3" id="KW-1185">Reference proteome</keyword>
<dbReference type="InterPro" id="IPR017853">
    <property type="entry name" value="GH"/>
</dbReference>
<comment type="caution">
    <text evidence="2">The sequence shown here is derived from an EMBL/GenBank/DDBJ whole genome shotgun (WGS) entry which is preliminary data.</text>
</comment>
<accession>A0A8S3YIS5</accession>
<evidence type="ECO:0000259" key="1">
    <source>
        <dbReference type="Pfam" id="PF00128"/>
    </source>
</evidence>
<gene>
    <name evidence="2" type="ORF">CUNI_LOCUS2182</name>
</gene>
<organism evidence="2 3">
    <name type="scientific">Candidula unifasciata</name>
    <dbReference type="NCBI Taxonomy" id="100452"/>
    <lineage>
        <taxon>Eukaryota</taxon>
        <taxon>Metazoa</taxon>
        <taxon>Spiralia</taxon>
        <taxon>Lophotrochozoa</taxon>
        <taxon>Mollusca</taxon>
        <taxon>Gastropoda</taxon>
        <taxon>Heterobranchia</taxon>
        <taxon>Euthyneura</taxon>
        <taxon>Panpulmonata</taxon>
        <taxon>Eupulmonata</taxon>
        <taxon>Stylommatophora</taxon>
        <taxon>Helicina</taxon>
        <taxon>Helicoidea</taxon>
        <taxon>Geomitridae</taxon>
        <taxon>Candidula</taxon>
    </lineage>
</organism>
<dbReference type="Proteomes" id="UP000678393">
    <property type="component" value="Unassembled WGS sequence"/>
</dbReference>
<protein>
    <recommendedName>
        <fullName evidence="1">Glycosyl hydrolase family 13 catalytic domain-containing protein</fullName>
    </recommendedName>
</protein>
<dbReference type="SUPFAM" id="SSF51445">
    <property type="entry name" value="(Trans)glycosidases"/>
    <property type="match status" value="1"/>
</dbReference>
<reference evidence="2" key="1">
    <citation type="submission" date="2021-04" db="EMBL/GenBank/DDBJ databases">
        <authorList>
            <consortium name="Molecular Ecology Group"/>
        </authorList>
    </citation>
    <scope>NUCLEOTIDE SEQUENCE</scope>
</reference>
<dbReference type="InterPro" id="IPR006047">
    <property type="entry name" value="GH13_cat_dom"/>
</dbReference>
<evidence type="ECO:0000313" key="3">
    <source>
        <dbReference type="Proteomes" id="UP000678393"/>
    </source>
</evidence>
<dbReference type="OrthoDB" id="1740265at2759"/>
<dbReference type="EMBL" id="CAJHNH020000278">
    <property type="protein sequence ID" value="CAG5116624.1"/>
    <property type="molecule type" value="Genomic_DNA"/>
</dbReference>
<dbReference type="AlphaFoldDB" id="A0A8S3YIS5"/>
<dbReference type="Gene3D" id="3.20.20.80">
    <property type="entry name" value="Glycosidases"/>
    <property type="match status" value="1"/>
</dbReference>
<dbReference type="PANTHER" id="PTHR10357:SF179">
    <property type="entry name" value="NEUTRAL AND BASIC AMINO ACID TRANSPORT PROTEIN RBAT"/>
    <property type="match status" value="1"/>
</dbReference>
<dbReference type="GO" id="GO:0005975">
    <property type="term" value="P:carbohydrate metabolic process"/>
    <property type="evidence" value="ECO:0007669"/>
    <property type="project" value="InterPro"/>
</dbReference>
<feature type="domain" description="Glycosyl hydrolase family 13 catalytic" evidence="1">
    <location>
        <begin position="38"/>
        <end position="191"/>
    </location>
</feature>
<dbReference type="Pfam" id="PF00128">
    <property type="entry name" value="Alpha-amylase"/>
    <property type="match status" value="1"/>
</dbReference>
<sequence>MVIELYAEPAVRNQLYLTGGNPFNFDLIDLSPNATGTEIRDRVKREYLNLPPGKWPNFVLGNHDRRRVSHKFGPQYVDVYNMLLLTLFGTPTTYYGEEIGMLEGIITWNNTVDPWGINYGEKDFLAFTRDPERTPMQWTGGYQAGFTTGGATWLPLGENYTTVNVETQTNSVNMSTIKLYRKLAMLRKAPVFQTGNLKAVSTFVLVHPCLCSPELCCIHICASPPLSLFPIIMLYPHLC</sequence>
<proteinExistence type="predicted"/>
<evidence type="ECO:0000313" key="2">
    <source>
        <dbReference type="EMBL" id="CAG5116624.1"/>
    </source>
</evidence>
<dbReference type="PANTHER" id="PTHR10357">
    <property type="entry name" value="ALPHA-AMYLASE FAMILY MEMBER"/>
    <property type="match status" value="1"/>
</dbReference>